<evidence type="ECO:0000256" key="1">
    <source>
        <dbReference type="ARBA" id="ARBA00009861"/>
    </source>
</evidence>
<dbReference type="Proteomes" id="UP001206925">
    <property type="component" value="Unassembled WGS sequence"/>
</dbReference>
<dbReference type="EMBL" id="JAMZMK010006644">
    <property type="protein sequence ID" value="KAI7747886.1"/>
    <property type="molecule type" value="Genomic_DNA"/>
</dbReference>
<accession>A0AAD5CT90</accession>
<protein>
    <recommendedName>
        <fullName evidence="5">Benzyl alcohol O-benzoyltransferase</fullName>
    </recommendedName>
</protein>
<name>A0AAD5CT90_AMBAR</name>
<dbReference type="AlphaFoldDB" id="A0AAD5CT90"/>
<evidence type="ECO:0008006" key="5">
    <source>
        <dbReference type="Google" id="ProtNLM"/>
    </source>
</evidence>
<gene>
    <name evidence="3" type="ORF">M8C21_002479</name>
</gene>
<organism evidence="3 4">
    <name type="scientific">Ambrosia artemisiifolia</name>
    <name type="common">Common ragweed</name>
    <dbReference type="NCBI Taxonomy" id="4212"/>
    <lineage>
        <taxon>Eukaryota</taxon>
        <taxon>Viridiplantae</taxon>
        <taxon>Streptophyta</taxon>
        <taxon>Embryophyta</taxon>
        <taxon>Tracheophyta</taxon>
        <taxon>Spermatophyta</taxon>
        <taxon>Magnoliopsida</taxon>
        <taxon>eudicotyledons</taxon>
        <taxon>Gunneridae</taxon>
        <taxon>Pentapetalae</taxon>
        <taxon>asterids</taxon>
        <taxon>campanulids</taxon>
        <taxon>Asterales</taxon>
        <taxon>Asteraceae</taxon>
        <taxon>Asteroideae</taxon>
        <taxon>Heliantheae alliance</taxon>
        <taxon>Heliantheae</taxon>
        <taxon>Ambrosia</taxon>
    </lineage>
</organism>
<proteinExistence type="inferred from homology"/>
<keyword evidence="2" id="KW-0808">Transferase</keyword>
<dbReference type="GO" id="GO:0016740">
    <property type="term" value="F:transferase activity"/>
    <property type="evidence" value="ECO:0007669"/>
    <property type="project" value="UniProtKB-KW"/>
</dbReference>
<dbReference type="InterPro" id="IPR023213">
    <property type="entry name" value="CAT-like_dom_sf"/>
</dbReference>
<evidence type="ECO:0000313" key="3">
    <source>
        <dbReference type="EMBL" id="KAI7747886.1"/>
    </source>
</evidence>
<evidence type="ECO:0000256" key="2">
    <source>
        <dbReference type="ARBA" id="ARBA00022679"/>
    </source>
</evidence>
<sequence length="468" mass="51828">VFPRPGPITTRLAVSIDPPAPGFLGRTVRFASTSLTFEVRRNKPELISPATPTPRELKPLSDIDDQAGLRYLIPVIQFHRRNPKMGDINPASVIREALAKLLVFYYPLAGRIKEGPGRKLTVDCTGEGVLFIEAEADVTLEQFGKTLHPPFPCMEKLICDVPGSNSVIGSPLVQIQVTHLLCGGFIFTSRIYHTVSDGTGMAQFLMALGEMARGAVTPSVLPVWKRELLCARDPPLVTFPHPEYDDVGKTGDNIMTINEMADKSFFFGPIEMAALRRFVPEHLKSCTTFEVLTACLWRCRTIALELSPEKDTRLMFFVNARGKFNPPIPIGYYGNCIVLPCVVARAKDICNKPLGFALELVMKAKSRVNEEYVRSTADLMAVKGRPHYKTDSTYIVSNLTRVALNKVNFGWGEAIYAGLPKDDQDIPGVFSDYMPSVNDNGESGIIVIIGLPIPTMEKFVKELKIMLH</sequence>
<feature type="non-terminal residue" evidence="3">
    <location>
        <position position="468"/>
    </location>
</feature>
<dbReference type="PANTHER" id="PTHR31147:SF66">
    <property type="entry name" value="OS05G0315700 PROTEIN"/>
    <property type="match status" value="1"/>
</dbReference>
<dbReference type="Gene3D" id="3.30.559.10">
    <property type="entry name" value="Chloramphenicol acetyltransferase-like domain"/>
    <property type="match status" value="2"/>
</dbReference>
<evidence type="ECO:0000313" key="4">
    <source>
        <dbReference type="Proteomes" id="UP001206925"/>
    </source>
</evidence>
<keyword evidence="4" id="KW-1185">Reference proteome</keyword>
<comment type="similarity">
    <text evidence="1">Belongs to the plant acyltransferase family.</text>
</comment>
<reference evidence="3" key="1">
    <citation type="submission" date="2022-06" db="EMBL/GenBank/DDBJ databases">
        <title>Uncovering the hologenomic basis of an extraordinary plant invasion.</title>
        <authorList>
            <person name="Bieker V.C."/>
            <person name="Martin M.D."/>
            <person name="Gilbert T."/>
            <person name="Hodgins K."/>
            <person name="Battlay P."/>
            <person name="Petersen B."/>
            <person name="Wilson J."/>
        </authorList>
    </citation>
    <scope>NUCLEOTIDE SEQUENCE</scope>
    <source>
        <strain evidence="3">AA19_3_7</strain>
        <tissue evidence="3">Leaf</tissue>
    </source>
</reference>
<dbReference type="Pfam" id="PF02458">
    <property type="entry name" value="Transferase"/>
    <property type="match status" value="1"/>
</dbReference>
<dbReference type="InterPro" id="IPR050898">
    <property type="entry name" value="Plant_acyltransferase"/>
</dbReference>
<comment type="caution">
    <text evidence="3">The sequence shown here is derived from an EMBL/GenBank/DDBJ whole genome shotgun (WGS) entry which is preliminary data.</text>
</comment>
<dbReference type="PANTHER" id="PTHR31147">
    <property type="entry name" value="ACYL TRANSFERASE 4"/>
    <property type="match status" value="1"/>
</dbReference>